<dbReference type="GO" id="GO:0032993">
    <property type="term" value="C:protein-DNA complex"/>
    <property type="evidence" value="ECO:0007669"/>
    <property type="project" value="TreeGrafter"/>
</dbReference>
<keyword evidence="1 4" id="KW-0597">Phosphoprotein</keyword>
<dbReference type="Gene3D" id="1.10.10.10">
    <property type="entry name" value="Winged helix-like DNA-binding domain superfamily/Winged helix DNA-binding domain"/>
    <property type="match status" value="1"/>
</dbReference>
<feature type="domain" description="Response regulatory" evidence="6">
    <location>
        <begin position="5"/>
        <end position="119"/>
    </location>
</feature>
<dbReference type="InterPro" id="IPR001867">
    <property type="entry name" value="OmpR/PhoB-type_DNA-bd"/>
</dbReference>
<evidence type="ECO:0000313" key="8">
    <source>
        <dbReference type="EMBL" id="KOF02938.1"/>
    </source>
</evidence>
<dbReference type="InterPro" id="IPR001789">
    <property type="entry name" value="Sig_transdc_resp-reg_receiver"/>
</dbReference>
<dbReference type="SUPFAM" id="SSF52172">
    <property type="entry name" value="CheY-like"/>
    <property type="match status" value="1"/>
</dbReference>
<dbReference type="OrthoDB" id="5343479at2"/>
<keyword evidence="3 5" id="KW-0238">DNA-binding</keyword>
<keyword evidence="2" id="KW-0902">Two-component regulatory system</keyword>
<name>A0A0L8AKG5_9BACT</name>
<sequence length="236" mass="27247">MASFKILLVEDDPNLGQILNEYLSLKGYETKLCRDGEEGVKAFKREAFDLCLFDVMLPKKDGFSMAKEIRRDDKVTPIIFLTAKSMKEDTIEGFKIGGDDYITKPFSMEELLLRIQAILRRTAEKNPQISDQKIFEFGSFRFDFDKQILSWDGGENRLTSKESELLRLLCLHENQPLDRSTALKIIWRDDSYFNARSMDVYIAKLRKMLKADESVQIITIHGSGFKLITEGHAEKE</sequence>
<dbReference type="PROSITE" id="PS51755">
    <property type="entry name" value="OMPR_PHOB"/>
    <property type="match status" value="1"/>
</dbReference>
<proteinExistence type="predicted"/>
<feature type="DNA-binding region" description="OmpR/PhoB-type" evidence="5">
    <location>
        <begin position="132"/>
        <end position="229"/>
    </location>
</feature>
<evidence type="ECO:0000256" key="4">
    <source>
        <dbReference type="PROSITE-ProRule" id="PRU00169"/>
    </source>
</evidence>
<dbReference type="GO" id="GO:0000156">
    <property type="term" value="F:phosphorelay response regulator activity"/>
    <property type="evidence" value="ECO:0007669"/>
    <property type="project" value="TreeGrafter"/>
</dbReference>
<dbReference type="InterPro" id="IPR011006">
    <property type="entry name" value="CheY-like_superfamily"/>
</dbReference>
<evidence type="ECO:0000256" key="2">
    <source>
        <dbReference type="ARBA" id="ARBA00023012"/>
    </source>
</evidence>
<dbReference type="FunFam" id="3.40.50.2300:FF:000073">
    <property type="entry name" value="DNA-binding response regulator RprY"/>
    <property type="match status" value="1"/>
</dbReference>
<evidence type="ECO:0000259" key="7">
    <source>
        <dbReference type="PROSITE" id="PS51755"/>
    </source>
</evidence>
<dbReference type="InterPro" id="IPR036388">
    <property type="entry name" value="WH-like_DNA-bd_sf"/>
</dbReference>
<dbReference type="Proteomes" id="UP000036908">
    <property type="component" value="Unassembled WGS sequence"/>
</dbReference>
<dbReference type="SMART" id="SM00862">
    <property type="entry name" value="Trans_reg_C"/>
    <property type="match status" value="1"/>
</dbReference>
<dbReference type="SUPFAM" id="SSF46894">
    <property type="entry name" value="C-terminal effector domain of the bipartite response regulators"/>
    <property type="match status" value="1"/>
</dbReference>
<accession>A0A0L8AKG5</accession>
<dbReference type="PANTHER" id="PTHR48111">
    <property type="entry name" value="REGULATOR OF RPOS"/>
    <property type="match status" value="1"/>
</dbReference>
<feature type="modified residue" description="4-aspartylphosphate" evidence="4">
    <location>
        <position position="54"/>
    </location>
</feature>
<dbReference type="Gene3D" id="6.10.250.690">
    <property type="match status" value="1"/>
</dbReference>
<evidence type="ECO:0000259" key="6">
    <source>
        <dbReference type="PROSITE" id="PS50110"/>
    </source>
</evidence>
<evidence type="ECO:0000313" key="9">
    <source>
        <dbReference type="Proteomes" id="UP000036908"/>
    </source>
</evidence>
<protein>
    <submittedName>
        <fullName evidence="8">Transcriptional regulator</fullName>
    </submittedName>
</protein>
<dbReference type="CDD" id="cd00383">
    <property type="entry name" value="trans_reg_C"/>
    <property type="match status" value="1"/>
</dbReference>
<organism evidence="8 9">
    <name type="scientific">Roseivirga seohaensis subsp. aquiponti</name>
    <dbReference type="NCBI Taxonomy" id="1566026"/>
    <lineage>
        <taxon>Bacteria</taxon>
        <taxon>Pseudomonadati</taxon>
        <taxon>Bacteroidota</taxon>
        <taxon>Cytophagia</taxon>
        <taxon>Cytophagales</taxon>
        <taxon>Roseivirgaceae</taxon>
        <taxon>Roseivirga</taxon>
    </lineage>
</organism>
<dbReference type="GO" id="GO:0006355">
    <property type="term" value="P:regulation of DNA-templated transcription"/>
    <property type="evidence" value="ECO:0007669"/>
    <property type="project" value="InterPro"/>
</dbReference>
<dbReference type="Gene3D" id="3.40.50.2300">
    <property type="match status" value="1"/>
</dbReference>
<comment type="caution">
    <text evidence="8">The sequence shown here is derived from an EMBL/GenBank/DDBJ whole genome shotgun (WGS) entry which is preliminary data.</text>
</comment>
<dbReference type="PANTHER" id="PTHR48111:SF40">
    <property type="entry name" value="PHOSPHATE REGULON TRANSCRIPTIONAL REGULATORY PROTEIN PHOB"/>
    <property type="match status" value="1"/>
</dbReference>
<evidence type="ECO:0000256" key="3">
    <source>
        <dbReference type="ARBA" id="ARBA00023125"/>
    </source>
</evidence>
<feature type="domain" description="OmpR/PhoB-type" evidence="7">
    <location>
        <begin position="132"/>
        <end position="229"/>
    </location>
</feature>
<evidence type="ECO:0000256" key="5">
    <source>
        <dbReference type="PROSITE-ProRule" id="PRU01091"/>
    </source>
</evidence>
<dbReference type="GO" id="GO:0005829">
    <property type="term" value="C:cytosol"/>
    <property type="evidence" value="ECO:0007669"/>
    <property type="project" value="TreeGrafter"/>
</dbReference>
<dbReference type="PATRIC" id="fig|1566026.4.peg.3602"/>
<dbReference type="InterPro" id="IPR039420">
    <property type="entry name" value="WalR-like"/>
</dbReference>
<gene>
    <name evidence="8" type="ORF">OB69_08845</name>
</gene>
<dbReference type="SMART" id="SM00448">
    <property type="entry name" value="REC"/>
    <property type="match status" value="1"/>
</dbReference>
<reference evidence="9" key="1">
    <citation type="submission" date="2014-11" db="EMBL/GenBank/DDBJ databases">
        <title>Genome sequencing of Roseivirga sp. D-25.</title>
        <authorList>
            <person name="Selvaratnam C."/>
            <person name="Thevarajoo S."/>
            <person name="Goh K.M."/>
            <person name="Eee R."/>
            <person name="Chan K.-G."/>
            <person name="Chong C.S."/>
        </authorList>
    </citation>
    <scope>NUCLEOTIDE SEQUENCE [LARGE SCALE GENOMIC DNA]</scope>
    <source>
        <strain evidence="9">D-25</strain>
    </source>
</reference>
<dbReference type="PROSITE" id="PS50110">
    <property type="entry name" value="RESPONSE_REGULATORY"/>
    <property type="match status" value="1"/>
</dbReference>
<dbReference type="InterPro" id="IPR016032">
    <property type="entry name" value="Sig_transdc_resp-reg_C-effctor"/>
</dbReference>
<evidence type="ECO:0000256" key="1">
    <source>
        <dbReference type="ARBA" id="ARBA00022553"/>
    </source>
</evidence>
<dbReference type="GO" id="GO:0000976">
    <property type="term" value="F:transcription cis-regulatory region binding"/>
    <property type="evidence" value="ECO:0007669"/>
    <property type="project" value="TreeGrafter"/>
</dbReference>
<keyword evidence="9" id="KW-1185">Reference proteome</keyword>
<dbReference type="Pfam" id="PF00486">
    <property type="entry name" value="Trans_reg_C"/>
    <property type="match status" value="1"/>
</dbReference>
<dbReference type="AlphaFoldDB" id="A0A0L8AKG5"/>
<dbReference type="Pfam" id="PF00072">
    <property type="entry name" value="Response_reg"/>
    <property type="match status" value="1"/>
</dbReference>
<dbReference type="RefSeq" id="WP_053223358.1">
    <property type="nucleotide sequence ID" value="NZ_JSVA01000009.1"/>
</dbReference>
<dbReference type="EMBL" id="JSVA01000009">
    <property type="protein sequence ID" value="KOF02938.1"/>
    <property type="molecule type" value="Genomic_DNA"/>
</dbReference>